<evidence type="ECO:0000313" key="3">
    <source>
        <dbReference type="Proteomes" id="UP000309561"/>
    </source>
</evidence>
<keyword evidence="1" id="KW-1133">Transmembrane helix</keyword>
<name>A0A4U2Z480_9BACT</name>
<keyword evidence="1" id="KW-0472">Membrane</keyword>
<feature type="transmembrane region" description="Helical" evidence="1">
    <location>
        <begin position="437"/>
        <end position="456"/>
    </location>
</feature>
<feature type="transmembrane region" description="Helical" evidence="1">
    <location>
        <begin position="52"/>
        <end position="75"/>
    </location>
</feature>
<feature type="transmembrane region" description="Helical" evidence="1">
    <location>
        <begin position="12"/>
        <end position="32"/>
    </location>
</feature>
<dbReference type="SUPFAM" id="SSF81442">
    <property type="entry name" value="Cytochrome c oxidase subunit I-like"/>
    <property type="match status" value="1"/>
</dbReference>
<reference evidence="2 3" key="1">
    <citation type="submission" date="2019-04" db="EMBL/GenBank/DDBJ databases">
        <title>Sulfurimonas crateris sp. nov. a facultative anaerobic sulfur-oxidizing chemolithautotrophic bacterium isolated from a terrestrial mud vulcano.</title>
        <authorList>
            <person name="Ratnikova N.M."/>
            <person name="Slobodkin A.I."/>
            <person name="Merkel A.Y."/>
            <person name="Novikov A."/>
            <person name="Bonch-Osmolovskaya E.A."/>
            <person name="Slobodkina G.B."/>
        </authorList>
    </citation>
    <scope>NUCLEOTIDE SEQUENCE [LARGE SCALE GENOMIC DNA]</scope>
    <source>
        <strain evidence="2 3">SN118</strain>
    </source>
</reference>
<comment type="caution">
    <text evidence="2">The sequence shown here is derived from an EMBL/GenBank/DDBJ whole genome shotgun (WGS) entry which is preliminary data.</text>
</comment>
<feature type="transmembrane region" description="Helical" evidence="1">
    <location>
        <begin position="307"/>
        <end position="328"/>
    </location>
</feature>
<feature type="transmembrane region" description="Helical" evidence="1">
    <location>
        <begin position="247"/>
        <end position="264"/>
    </location>
</feature>
<protein>
    <submittedName>
        <fullName evidence="2">Cbb3-type cytochrome c oxidase subunit I</fullName>
    </submittedName>
</protein>
<dbReference type="Proteomes" id="UP000309561">
    <property type="component" value="Unassembled WGS sequence"/>
</dbReference>
<dbReference type="EMBL" id="SZPX01000007">
    <property type="protein sequence ID" value="TKI68614.1"/>
    <property type="molecule type" value="Genomic_DNA"/>
</dbReference>
<feature type="transmembrane region" description="Helical" evidence="1">
    <location>
        <begin position="119"/>
        <end position="138"/>
    </location>
</feature>
<dbReference type="AlphaFoldDB" id="A0A4U2Z480"/>
<feature type="transmembrane region" description="Helical" evidence="1">
    <location>
        <begin position="218"/>
        <end position="235"/>
    </location>
</feature>
<dbReference type="OrthoDB" id="5337364at2"/>
<dbReference type="InterPro" id="IPR036927">
    <property type="entry name" value="Cyt_c_oxase-like_su1_sf"/>
</dbReference>
<accession>A0A4U2Z480</accession>
<feature type="transmembrane region" description="Helical" evidence="1">
    <location>
        <begin position="87"/>
        <end position="107"/>
    </location>
</feature>
<gene>
    <name evidence="2" type="ORF">FCU45_09315</name>
</gene>
<feature type="transmembrane region" description="Helical" evidence="1">
    <location>
        <begin position="410"/>
        <end position="431"/>
    </location>
</feature>
<proteinExistence type="predicted"/>
<feature type="transmembrane region" description="Helical" evidence="1">
    <location>
        <begin position="490"/>
        <end position="509"/>
    </location>
</feature>
<evidence type="ECO:0000313" key="2">
    <source>
        <dbReference type="EMBL" id="TKI68614.1"/>
    </source>
</evidence>
<feature type="transmembrane region" description="Helical" evidence="1">
    <location>
        <begin position="370"/>
        <end position="390"/>
    </location>
</feature>
<feature type="transmembrane region" description="Helical" evidence="1">
    <location>
        <begin position="276"/>
        <end position="295"/>
    </location>
</feature>
<feature type="transmembrane region" description="Helical" evidence="1">
    <location>
        <begin position="190"/>
        <end position="206"/>
    </location>
</feature>
<sequence length="513" mass="58492">MDRFYKLVEEVMPIWAFIFLGSIVVGTIYAAQMLGFSSLDSTLLSASTTRSLHITLMLYGPIMLALSLLPFALFAKEKLDLSSAVEPLRVYFLLWHLFLFMAVVSILLGVQRSLPFYDFAYELNFILAASGIFYIVAIFKTIKQYEITPLWVKVSKALLFAAPLALIILMNPTYGQVEKTLVGPHGDNTLGMSFTLIPLFYLMIKLHAKEEFVPRWHIFWILPLAGYAISVATRIFRGELSYNEEWVYQWLTFAYAPLLIKWCMDAKITLKSTPYLVISIWVFLFVMIQGNILFIPEIRWPFHKNDLVIAHAHLAIGLGIFFMSLSVLKYFYKLPDKLMHFWLYVIGIIFASLTLAGFDEAGLFVIDVISMWWIRLFGGLLAVAGVIYFIAKKIKISKPSMLQLYHLNGFASDGLGALILFLSAPLLFEFLGLNFSIYYYIVFGFMGFVGILHLVGINKEAHLFAYFTSIARLITGTIFLSLFYLGTIDALGLLVGFYDILYALIYLIFRSRL</sequence>
<feature type="transmembrane region" description="Helical" evidence="1">
    <location>
        <begin position="150"/>
        <end position="170"/>
    </location>
</feature>
<feature type="transmembrane region" description="Helical" evidence="1">
    <location>
        <begin position="340"/>
        <end position="358"/>
    </location>
</feature>
<keyword evidence="3" id="KW-1185">Reference proteome</keyword>
<dbReference type="RefSeq" id="WP_137014599.1">
    <property type="nucleotide sequence ID" value="NZ_SZPX01000007.1"/>
</dbReference>
<keyword evidence="1" id="KW-0812">Transmembrane</keyword>
<feature type="transmembrane region" description="Helical" evidence="1">
    <location>
        <begin position="463"/>
        <end position="484"/>
    </location>
</feature>
<evidence type="ECO:0000256" key="1">
    <source>
        <dbReference type="SAM" id="Phobius"/>
    </source>
</evidence>
<dbReference type="Gene3D" id="1.20.210.10">
    <property type="entry name" value="Cytochrome c oxidase-like, subunit I domain"/>
    <property type="match status" value="1"/>
</dbReference>
<organism evidence="2 3">
    <name type="scientific">Sulfurimonas crateris</name>
    <dbReference type="NCBI Taxonomy" id="2574727"/>
    <lineage>
        <taxon>Bacteria</taxon>
        <taxon>Pseudomonadati</taxon>
        <taxon>Campylobacterota</taxon>
        <taxon>Epsilonproteobacteria</taxon>
        <taxon>Campylobacterales</taxon>
        <taxon>Sulfurimonadaceae</taxon>
        <taxon>Sulfurimonas</taxon>
    </lineage>
</organism>